<protein>
    <submittedName>
        <fullName evidence="3">CotH kinase family protein</fullName>
    </submittedName>
</protein>
<dbReference type="PROSITE" id="PS00018">
    <property type="entry name" value="EF_HAND_1"/>
    <property type="match status" value="1"/>
</dbReference>
<name>A0A934WRT6_9FIRM</name>
<dbReference type="SUPFAM" id="SSF63446">
    <property type="entry name" value="Type I dockerin domain"/>
    <property type="match status" value="1"/>
</dbReference>
<dbReference type="EMBL" id="JAEQMG010000083">
    <property type="protein sequence ID" value="MBK6088749.1"/>
    <property type="molecule type" value="Genomic_DNA"/>
</dbReference>
<reference evidence="3" key="1">
    <citation type="submission" date="2021-01" db="EMBL/GenBank/DDBJ databases">
        <title>Genome public.</title>
        <authorList>
            <person name="Liu C."/>
            <person name="Sun Q."/>
        </authorList>
    </citation>
    <scope>NUCLEOTIDE SEQUENCE</scope>
    <source>
        <strain evidence="3">M6</strain>
    </source>
</reference>
<sequence>MKRVFSFVLILIMLFSFPCISPSAATSQNPSVPKIEITTDAGNGLSLEKADGYVGAHITITDADGSAVDDTISLKVRGNSTAMEHVTKKSFNFKFAKKTEILGMGKGKKWALLANCFDPTLLRNYLAFDLAQELDLPYTSQQRYAEVWLDGSYRGCYTVYEPVQEGTDRVDIDIESNDGKKDFLLEYEASRTEADVSYVSAGGLRFAMSDPDEPTEDQLAYVTDTLNNIINTLKNGTEEEIRQTIDVNSFAKFYLLNEYAKTGDFGLSSVFFFYKDGVLYAGPAWDYDLALGNLNGDLNSTAAKQGSRTDGIMQADKNFYRLLTGKDWFQTEVKRVYAQHYDYIENISADSGQLDALRAENQALFDRNFSVWNVNRWWLNYQKPPQRTYDDNFNFLKTWCAERHLWLTDYYGLYRYSYLRGDSDGNGKVDILDVTLIQRVIANVQSDDNGMIALRSALSGDTFDITDATYLQRYIAQMPTPYPINETAQTILYS</sequence>
<evidence type="ECO:0000313" key="4">
    <source>
        <dbReference type="Proteomes" id="UP000633365"/>
    </source>
</evidence>
<dbReference type="Pfam" id="PF08757">
    <property type="entry name" value="CotH"/>
    <property type="match status" value="1"/>
</dbReference>
<dbReference type="InterPro" id="IPR016134">
    <property type="entry name" value="Dockerin_dom"/>
</dbReference>
<dbReference type="Proteomes" id="UP000633365">
    <property type="component" value="Unassembled WGS sequence"/>
</dbReference>
<keyword evidence="3" id="KW-0418">Kinase</keyword>
<feature type="chain" id="PRO_5037416523" evidence="1">
    <location>
        <begin position="25"/>
        <end position="494"/>
    </location>
</feature>
<dbReference type="CDD" id="cd14256">
    <property type="entry name" value="Dockerin_I"/>
    <property type="match status" value="1"/>
</dbReference>
<organism evidence="3 4">
    <name type="scientific">Ruminococcus difficilis</name>
    <dbReference type="NCBI Taxonomy" id="2763069"/>
    <lineage>
        <taxon>Bacteria</taxon>
        <taxon>Bacillati</taxon>
        <taxon>Bacillota</taxon>
        <taxon>Clostridia</taxon>
        <taxon>Eubacteriales</taxon>
        <taxon>Oscillospiraceae</taxon>
        <taxon>Ruminococcus</taxon>
    </lineage>
</organism>
<keyword evidence="3" id="KW-0808">Transferase</keyword>
<evidence type="ECO:0000256" key="1">
    <source>
        <dbReference type="SAM" id="SignalP"/>
    </source>
</evidence>
<feature type="signal peptide" evidence="1">
    <location>
        <begin position="1"/>
        <end position="24"/>
    </location>
</feature>
<dbReference type="PROSITE" id="PS51766">
    <property type="entry name" value="DOCKERIN"/>
    <property type="match status" value="1"/>
</dbReference>
<dbReference type="AlphaFoldDB" id="A0A934WRT6"/>
<dbReference type="InterPro" id="IPR018247">
    <property type="entry name" value="EF_Hand_1_Ca_BS"/>
</dbReference>
<keyword evidence="4" id="KW-1185">Reference proteome</keyword>
<dbReference type="InterPro" id="IPR036439">
    <property type="entry name" value="Dockerin_dom_sf"/>
</dbReference>
<gene>
    <name evidence="3" type="ORF">JKK62_08825</name>
</gene>
<dbReference type="PANTHER" id="PTHR40050:SF1">
    <property type="entry name" value="INNER SPORE COAT PROTEIN H"/>
    <property type="match status" value="1"/>
</dbReference>
<evidence type="ECO:0000313" key="3">
    <source>
        <dbReference type="EMBL" id="MBK6088749.1"/>
    </source>
</evidence>
<dbReference type="PANTHER" id="PTHR40050">
    <property type="entry name" value="INNER SPORE COAT PROTEIN H"/>
    <property type="match status" value="1"/>
</dbReference>
<dbReference type="GO" id="GO:0016301">
    <property type="term" value="F:kinase activity"/>
    <property type="evidence" value="ECO:0007669"/>
    <property type="project" value="UniProtKB-KW"/>
</dbReference>
<feature type="domain" description="Dockerin" evidence="2">
    <location>
        <begin position="416"/>
        <end position="484"/>
    </location>
</feature>
<dbReference type="GO" id="GO:0000272">
    <property type="term" value="P:polysaccharide catabolic process"/>
    <property type="evidence" value="ECO:0007669"/>
    <property type="project" value="InterPro"/>
</dbReference>
<dbReference type="Gene3D" id="1.10.1330.10">
    <property type="entry name" value="Dockerin domain"/>
    <property type="match status" value="1"/>
</dbReference>
<evidence type="ECO:0000259" key="2">
    <source>
        <dbReference type="PROSITE" id="PS51766"/>
    </source>
</evidence>
<accession>A0A934WRT6</accession>
<proteinExistence type="predicted"/>
<dbReference type="InterPro" id="IPR014867">
    <property type="entry name" value="Spore_coat_CotH_CotH2/3/7"/>
</dbReference>
<comment type="caution">
    <text evidence="3">The sequence shown here is derived from an EMBL/GenBank/DDBJ whole genome shotgun (WGS) entry which is preliminary data.</text>
</comment>
<keyword evidence="1" id="KW-0732">Signal</keyword>
<dbReference type="RefSeq" id="WP_201427594.1">
    <property type="nucleotide sequence ID" value="NZ_JAEQMG010000083.1"/>
</dbReference>